<evidence type="ECO:0000256" key="8">
    <source>
        <dbReference type="ARBA" id="ARBA00023014"/>
    </source>
</evidence>
<evidence type="ECO:0000256" key="7">
    <source>
        <dbReference type="ARBA" id="ARBA00023004"/>
    </source>
</evidence>
<comment type="similarity">
    <text evidence="2">Belongs to the Nth/MutY family.</text>
</comment>
<gene>
    <name evidence="12" type="ORF">SAMN06264849_102261</name>
</gene>
<dbReference type="Proteomes" id="UP000315636">
    <property type="component" value="Unassembled WGS sequence"/>
</dbReference>
<dbReference type="GO" id="GO:0140097">
    <property type="term" value="F:catalytic activity, acting on DNA"/>
    <property type="evidence" value="ECO:0007669"/>
    <property type="project" value="UniProtKB-ARBA"/>
</dbReference>
<keyword evidence="6" id="KW-0378">Hydrolase</keyword>
<dbReference type="InterPro" id="IPR003651">
    <property type="entry name" value="Endonuclease3_FeS-loop_motif"/>
</dbReference>
<accession>A0A521BP87</accession>
<keyword evidence="5" id="KW-0227">DNA damage</keyword>
<dbReference type="OrthoDB" id="9802365at2"/>
<dbReference type="InterPro" id="IPR004035">
    <property type="entry name" value="Endouclease-III_FeS-bd_BS"/>
</dbReference>
<dbReference type="InterPro" id="IPR003265">
    <property type="entry name" value="HhH-GPD_domain"/>
</dbReference>
<keyword evidence="3" id="KW-0004">4Fe-4S</keyword>
<sequence length="237" mass="27195">MEDIKRETPDWKAIWDALRNWKPHLTNAGWWGVDSSFEKLLGSVLVQNTAWTNAYRAIQNLRSQGLNHPEAICKESEGVLVEAVRPAGLYRAKAAAIYRLSCWLHRQGGVEKVSEEIPASDLRNALLSMKGIGPETADMLLLYVFKKPAFIGDTYTRRFLSRYRGIEMNYTEVRESVLSQFQCIKDLRLFHALLVELGKEHCRKKNPRCGGCPMNHCCVYYKDGNWNDSYFTEGETK</sequence>
<dbReference type="InterPro" id="IPR011257">
    <property type="entry name" value="DNA_glycosylase"/>
</dbReference>
<keyword evidence="8" id="KW-0411">Iron-sulfur</keyword>
<organism evidence="12 13">
    <name type="scientific">Melghirimyces algeriensis</name>
    <dbReference type="NCBI Taxonomy" id="910412"/>
    <lineage>
        <taxon>Bacteria</taxon>
        <taxon>Bacillati</taxon>
        <taxon>Bacillota</taxon>
        <taxon>Bacilli</taxon>
        <taxon>Bacillales</taxon>
        <taxon>Thermoactinomycetaceae</taxon>
        <taxon>Melghirimyces</taxon>
    </lineage>
</organism>
<evidence type="ECO:0000259" key="11">
    <source>
        <dbReference type="SMART" id="SM00478"/>
    </source>
</evidence>
<dbReference type="Gene3D" id="1.10.1670.10">
    <property type="entry name" value="Helix-hairpin-Helix base-excision DNA repair enzymes (C-terminal)"/>
    <property type="match status" value="1"/>
</dbReference>
<evidence type="ECO:0000256" key="6">
    <source>
        <dbReference type="ARBA" id="ARBA00022801"/>
    </source>
</evidence>
<evidence type="ECO:0000256" key="5">
    <source>
        <dbReference type="ARBA" id="ARBA00022763"/>
    </source>
</evidence>
<keyword evidence="7" id="KW-0408">Iron</keyword>
<dbReference type="Gene3D" id="1.10.340.30">
    <property type="entry name" value="Hypothetical protein, domain 2"/>
    <property type="match status" value="1"/>
</dbReference>
<dbReference type="EMBL" id="FXTI01000002">
    <property type="protein sequence ID" value="SMO48978.1"/>
    <property type="molecule type" value="Genomic_DNA"/>
</dbReference>
<comment type="cofactor">
    <cofactor evidence="1">
        <name>[4Fe-4S] cluster</name>
        <dbReference type="ChEBI" id="CHEBI:49883"/>
    </cofactor>
</comment>
<dbReference type="CDD" id="cd00056">
    <property type="entry name" value="ENDO3c"/>
    <property type="match status" value="1"/>
</dbReference>
<evidence type="ECO:0000256" key="9">
    <source>
        <dbReference type="ARBA" id="ARBA00023204"/>
    </source>
</evidence>
<dbReference type="PIRSF" id="PIRSF001435">
    <property type="entry name" value="Nth"/>
    <property type="match status" value="1"/>
</dbReference>
<dbReference type="GO" id="GO:0016798">
    <property type="term" value="F:hydrolase activity, acting on glycosyl bonds"/>
    <property type="evidence" value="ECO:0007669"/>
    <property type="project" value="UniProtKB-KW"/>
</dbReference>
<dbReference type="GO" id="GO:0046872">
    <property type="term" value="F:metal ion binding"/>
    <property type="evidence" value="ECO:0007669"/>
    <property type="project" value="UniProtKB-KW"/>
</dbReference>
<keyword evidence="9" id="KW-0234">DNA repair</keyword>
<keyword evidence="10" id="KW-0326">Glycosidase</keyword>
<dbReference type="SMART" id="SM00478">
    <property type="entry name" value="ENDO3c"/>
    <property type="match status" value="1"/>
</dbReference>
<evidence type="ECO:0000256" key="10">
    <source>
        <dbReference type="ARBA" id="ARBA00023295"/>
    </source>
</evidence>
<evidence type="ECO:0000256" key="3">
    <source>
        <dbReference type="ARBA" id="ARBA00022485"/>
    </source>
</evidence>
<evidence type="ECO:0000313" key="13">
    <source>
        <dbReference type="Proteomes" id="UP000315636"/>
    </source>
</evidence>
<dbReference type="PANTHER" id="PTHR10359">
    <property type="entry name" value="A/G-SPECIFIC ADENINE GLYCOSYLASE/ENDONUCLEASE III"/>
    <property type="match status" value="1"/>
</dbReference>
<reference evidence="12 13" key="1">
    <citation type="submission" date="2017-05" db="EMBL/GenBank/DDBJ databases">
        <authorList>
            <person name="Varghese N."/>
            <person name="Submissions S."/>
        </authorList>
    </citation>
    <scope>NUCLEOTIDE SEQUENCE [LARGE SCALE GENOMIC DNA]</scope>
    <source>
        <strain evidence="12 13">DSM 45474</strain>
    </source>
</reference>
<evidence type="ECO:0000313" key="12">
    <source>
        <dbReference type="EMBL" id="SMO48978.1"/>
    </source>
</evidence>
<dbReference type="Pfam" id="PF00730">
    <property type="entry name" value="HhH-GPD"/>
    <property type="match status" value="1"/>
</dbReference>
<dbReference type="GO" id="GO:0051539">
    <property type="term" value="F:4 iron, 4 sulfur cluster binding"/>
    <property type="evidence" value="ECO:0007669"/>
    <property type="project" value="UniProtKB-KW"/>
</dbReference>
<dbReference type="GO" id="GO:0006284">
    <property type="term" value="P:base-excision repair"/>
    <property type="evidence" value="ECO:0007669"/>
    <property type="project" value="InterPro"/>
</dbReference>
<name>A0A521BP87_9BACL</name>
<dbReference type="SUPFAM" id="SSF48150">
    <property type="entry name" value="DNA-glycosylase"/>
    <property type="match status" value="1"/>
</dbReference>
<dbReference type="PANTHER" id="PTHR10359:SF19">
    <property type="entry name" value="DNA REPAIR GLYCOSYLASE MJ1434-RELATED"/>
    <property type="match status" value="1"/>
</dbReference>
<keyword evidence="13" id="KW-1185">Reference proteome</keyword>
<dbReference type="InterPro" id="IPR023170">
    <property type="entry name" value="HhH_base_excis_C"/>
</dbReference>
<keyword evidence="4" id="KW-0479">Metal-binding</keyword>
<protein>
    <submittedName>
        <fullName evidence="12">DNA-3-methyladenine glycosylase III</fullName>
    </submittedName>
</protein>
<proteinExistence type="inferred from homology"/>
<evidence type="ECO:0000256" key="4">
    <source>
        <dbReference type="ARBA" id="ARBA00022723"/>
    </source>
</evidence>
<dbReference type="PROSITE" id="PS00764">
    <property type="entry name" value="ENDONUCLEASE_III_1"/>
    <property type="match status" value="1"/>
</dbReference>
<evidence type="ECO:0000256" key="1">
    <source>
        <dbReference type="ARBA" id="ARBA00001966"/>
    </source>
</evidence>
<feature type="domain" description="HhH-GPD" evidence="11">
    <location>
        <begin position="45"/>
        <end position="200"/>
    </location>
</feature>
<dbReference type="SMART" id="SM00525">
    <property type="entry name" value="FES"/>
    <property type="match status" value="1"/>
</dbReference>
<dbReference type="AlphaFoldDB" id="A0A521BP87"/>
<evidence type="ECO:0000256" key="2">
    <source>
        <dbReference type="ARBA" id="ARBA00008343"/>
    </source>
</evidence>
<dbReference type="RefSeq" id="WP_142504562.1">
    <property type="nucleotide sequence ID" value="NZ_FXTI01000002.1"/>
</dbReference>